<accession>A0A6S7HV09</accession>
<dbReference type="Proteomes" id="UP001152795">
    <property type="component" value="Unassembled WGS sequence"/>
</dbReference>
<dbReference type="EMBL" id="CACRXK020003314">
    <property type="protein sequence ID" value="CAB3998271.1"/>
    <property type="molecule type" value="Genomic_DNA"/>
</dbReference>
<dbReference type="OrthoDB" id="417891at2759"/>
<gene>
    <name evidence="1" type="ORF">PACLA_8A008438</name>
</gene>
<sequence length="331" mass="37243">MSTVYRKTVWFVRGLREYTLNGYLEAKKKFEDLDTDTYKDLNGKAYMVTGANSGIGKSVSLELAKRGATVHMVCRDKTRGEEAHQELLEASPNKEVHLHLLDMSMPRKVWEFALNFAASGKTLNVLVNNAGCMVNERVVSQDGLEKNFATNTLGTYLLTTGLISTLEKSEEPRIITVSSGGMLLVKLDVQDLQFERMNPFDGTMAYAQNKRQQVIMTEKWAEMYKSTGIHFSSMHPGWADTPAVKSSMPDFHRRMQGKLRTPEQGADTIVWLCISKEAVKTPSGSFFQDRQAVSKHLPLAWTKSSAGDEETLMTKLKELAEKFRVENTPNE</sequence>
<keyword evidence="2" id="KW-1185">Reference proteome</keyword>
<dbReference type="AlphaFoldDB" id="A0A6S7HV09"/>
<dbReference type="Gene3D" id="3.40.50.720">
    <property type="entry name" value="NAD(P)-binding Rossmann-like Domain"/>
    <property type="match status" value="1"/>
</dbReference>
<dbReference type="InterPro" id="IPR036291">
    <property type="entry name" value="NAD(P)-bd_dom_sf"/>
</dbReference>
<name>A0A6S7HV09_PARCT</name>
<dbReference type="Pfam" id="PF00106">
    <property type="entry name" value="adh_short"/>
    <property type="match status" value="1"/>
</dbReference>
<evidence type="ECO:0000313" key="1">
    <source>
        <dbReference type="EMBL" id="CAB3998271.1"/>
    </source>
</evidence>
<dbReference type="InterPro" id="IPR052992">
    <property type="entry name" value="SDR_member_12"/>
</dbReference>
<dbReference type="PANTHER" id="PTHR44656:SF7">
    <property type="entry name" value="DEHYDROGENASE_REDUCTASE SDR FAMILY MEMBER 12"/>
    <property type="match status" value="1"/>
</dbReference>
<organism evidence="1 2">
    <name type="scientific">Paramuricea clavata</name>
    <name type="common">Red gorgonian</name>
    <name type="synonym">Violescent sea-whip</name>
    <dbReference type="NCBI Taxonomy" id="317549"/>
    <lineage>
        <taxon>Eukaryota</taxon>
        <taxon>Metazoa</taxon>
        <taxon>Cnidaria</taxon>
        <taxon>Anthozoa</taxon>
        <taxon>Octocorallia</taxon>
        <taxon>Malacalcyonacea</taxon>
        <taxon>Plexauridae</taxon>
        <taxon>Paramuricea</taxon>
    </lineage>
</organism>
<proteinExistence type="predicted"/>
<protein>
    <submittedName>
        <fullName evidence="1">Uncharacterized protein</fullName>
    </submittedName>
</protein>
<evidence type="ECO:0000313" key="2">
    <source>
        <dbReference type="Proteomes" id="UP001152795"/>
    </source>
</evidence>
<reference evidence="1" key="1">
    <citation type="submission" date="2020-04" db="EMBL/GenBank/DDBJ databases">
        <authorList>
            <person name="Alioto T."/>
            <person name="Alioto T."/>
            <person name="Gomez Garrido J."/>
        </authorList>
    </citation>
    <scope>NUCLEOTIDE SEQUENCE</scope>
    <source>
        <strain evidence="1">A484AB</strain>
    </source>
</reference>
<dbReference type="PRINTS" id="PR00081">
    <property type="entry name" value="GDHRDH"/>
</dbReference>
<dbReference type="InterPro" id="IPR002347">
    <property type="entry name" value="SDR_fam"/>
</dbReference>
<comment type="caution">
    <text evidence="1">The sequence shown here is derived from an EMBL/GenBank/DDBJ whole genome shotgun (WGS) entry which is preliminary data.</text>
</comment>
<dbReference type="PANTHER" id="PTHR44656">
    <property type="entry name" value="DEHYDROGENASE/REDUCTASE SDR FAMILY MEMBER 12"/>
    <property type="match status" value="1"/>
</dbReference>
<dbReference type="SUPFAM" id="SSF51735">
    <property type="entry name" value="NAD(P)-binding Rossmann-fold domains"/>
    <property type="match status" value="1"/>
</dbReference>